<evidence type="ECO:0000256" key="1">
    <source>
        <dbReference type="ARBA" id="ARBA00022729"/>
    </source>
</evidence>
<reference evidence="3 4" key="1">
    <citation type="submission" date="2020-08" db="EMBL/GenBank/DDBJ databases">
        <title>Genome public.</title>
        <authorList>
            <person name="Liu C."/>
            <person name="Sun Q."/>
        </authorList>
    </citation>
    <scope>NUCLEOTIDE SEQUENCE [LARGE SCALE GENOMIC DNA]</scope>
    <source>
        <strain evidence="3 4">New-38</strain>
    </source>
</reference>
<evidence type="ECO:0000313" key="3">
    <source>
        <dbReference type="EMBL" id="MBC5731654.1"/>
    </source>
</evidence>
<accession>A0ABR7HVV6</accession>
<dbReference type="Gene3D" id="3.40.190.10">
    <property type="entry name" value="Periplasmic binding protein-like II"/>
    <property type="match status" value="2"/>
</dbReference>
<dbReference type="PROSITE" id="PS51257">
    <property type="entry name" value="PROKAR_LIPOPROTEIN"/>
    <property type="match status" value="1"/>
</dbReference>
<proteinExistence type="predicted"/>
<dbReference type="PANTHER" id="PTHR30006">
    <property type="entry name" value="THIAMINE-BINDING PERIPLASMIC PROTEIN-RELATED"/>
    <property type="match status" value="1"/>
</dbReference>
<name>A0ABR7HVV6_9FIRM</name>
<dbReference type="Proteomes" id="UP000660021">
    <property type="component" value="Unassembled WGS sequence"/>
</dbReference>
<keyword evidence="1 2" id="KW-0732">Signal</keyword>
<organism evidence="3 4">
    <name type="scientific">Pseudoflavonifractor hominis</name>
    <dbReference type="NCBI Taxonomy" id="2763059"/>
    <lineage>
        <taxon>Bacteria</taxon>
        <taxon>Bacillati</taxon>
        <taxon>Bacillota</taxon>
        <taxon>Clostridia</taxon>
        <taxon>Eubacteriales</taxon>
        <taxon>Oscillospiraceae</taxon>
        <taxon>Pseudoflavonifractor</taxon>
    </lineage>
</organism>
<gene>
    <name evidence="3" type="ORF">H8S34_12570</name>
</gene>
<dbReference type="SUPFAM" id="SSF53850">
    <property type="entry name" value="Periplasmic binding protein-like II"/>
    <property type="match status" value="1"/>
</dbReference>
<dbReference type="Pfam" id="PF13343">
    <property type="entry name" value="SBP_bac_6"/>
    <property type="match status" value="1"/>
</dbReference>
<feature type="chain" id="PRO_5047287889" evidence="2">
    <location>
        <begin position="29"/>
        <end position="342"/>
    </location>
</feature>
<dbReference type="EMBL" id="JACOPR010000008">
    <property type="protein sequence ID" value="MBC5731654.1"/>
    <property type="molecule type" value="Genomic_DNA"/>
</dbReference>
<evidence type="ECO:0000256" key="2">
    <source>
        <dbReference type="SAM" id="SignalP"/>
    </source>
</evidence>
<keyword evidence="4" id="KW-1185">Reference proteome</keyword>
<sequence length="342" mass="36391">MHLKKLMAMGLSLSMAAALLGGCAAGSASTGSDSGSGDAAPKEEQVVLYSNADDEAITAMTNALDANGYKDKYIIQTFGTSELGGKLMAEGKNLEADLVTMSTFYLQSAQDQNQMFLPLTFDVNTLEEVPDYTAPITSQEGAIIVNTELMESEGLPMPTSLKDLTDPVYAGQVAVTDIQSSSTAWLLIQALVSEYGDEGAQEVLSGIYQNAGDHIETSGSAPLKLCRAGELAVGFGLRHQAVADKADGLPIDYVDPTEGNFSLTESVAVLDKGDETNPLAMEMAQCIIENAREELLATYPNPLYEGETSDSANKSAYPKTFSEPLTLELFQKHQELSESAKP</sequence>
<dbReference type="RefSeq" id="WP_186964154.1">
    <property type="nucleotide sequence ID" value="NZ_JACOPR010000008.1"/>
</dbReference>
<comment type="caution">
    <text evidence="3">The sequence shown here is derived from an EMBL/GenBank/DDBJ whole genome shotgun (WGS) entry which is preliminary data.</text>
</comment>
<protein>
    <submittedName>
        <fullName evidence="3">Extracellular solute-binding protein</fullName>
    </submittedName>
</protein>
<evidence type="ECO:0000313" key="4">
    <source>
        <dbReference type="Proteomes" id="UP000660021"/>
    </source>
</evidence>
<feature type="signal peptide" evidence="2">
    <location>
        <begin position="1"/>
        <end position="28"/>
    </location>
</feature>